<organism evidence="4 5">
    <name type="scientific">Pseudonocardia benzenivorans</name>
    <dbReference type="NCBI Taxonomy" id="228005"/>
    <lineage>
        <taxon>Bacteria</taxon>
        <taxon>Bacillati</taxon>
        <taxon>Actinomycetota</taxon>
        <taxon>Actinomycetes</taxon>
        <taxon>Pseudonocardiales</taxon>
        <taxon>Pseudonocardiaceae</taxon>
        <taxon>Pseudonocardia</taxon>
    </lineage>
</organism>
<dbReference type="InterPro" id="IPR054353">
    <property type="entry name" value="IstA-like_C"/>
</dbReference>
<name>A0ABW3VVD1_9PSEU</name>
<dbReference type="PANTHER" id="PTHR35004">
    <property type="entry name" value="TRANSPOSASE RV3428C-RELATED"/>
    <property type="match status" value="1"/>
</dbReference>
<accession>A0ABW3VVD1</accession>
<feature type="domain" description="Integrase catalytic" evidence="3">
    <location>
        <begin position="116"/>
        <end position="292"/>
    </location>
</feature>
<evidence type="ECO:0000256" key="1">
    <source>
        <dbReference type="ARBA" id="ARBA00009277"/>
    </source>
</evidence>
<evidence type="ECO:0000259" key="3">
    <source>
        <dbReference type="PROSITE" id="PS50994"/>
    </source>
</evidence>
<feature type="region of interest" description="Disordered" evidence="2">
    <location>
        <begin position="479"/>
        <end position="530"/>
    </location>
</feature>
<dbReference type="PROSITE" id="PS50994">
    <property type="entry name" value="INTEGRASE"/>
    <property type="match status" value="1"/>
</dbReference>
<evidence type="ECO:0000313" key="5">
    <source>
        <dbReference type="Proteomes" id="UP001597182"/>
    </source>
</evidence>
<dbReference type="NCBIfam" id="NF033546">
    <property type="entry name" value="transpos_IS21"/>
    <property type="match status" value="1"/>
</dbReference>
<dbReference type="EMBL" id="JBHTMB010000376">
    <property type="protein sequence ID" value="MFD1238256.1"/>
    <property type="molecule type" value="Genomic_DNA"/>
</dbReference>
<evidence type="ECO:0000256" key="2">
    <source>
        <dbReference type="SAM" id="MobiDB-lite"/>
    </source>
</evidence>
<proteinExistence type="inferred from homology"/>
<comment type="caution">
    <text evidence="4">The sequence shown here is derived from an EMBL/GenBank/DDBJ whole genome shotgun (WGS) entry which is preliminary data.</text>
</comment>
<dbReference type="SUPFAM" id="SSF53098">
    <property type="entry name" value="Ribonuclease H-like"/>
    <property type="match status" value="1"/>
</dbReference>
<dbReference type="InterPro" id="IPR036397">
    <property type="entry name" value="RNaseH_sf"/>
</dbReference>
<evidence type="ECO:0000313" key="4">
    <source>
        <dbReference type="EMBL" id="MFD1238256.1"/>
    </source>
</evidence>
<dbReference type="InterPro" id="IPR001584">
    <property type="entry name" value="Integrase_cat-core"/>
</dbReference>
<comment type="similarity">
    <text evidence="1">Belongs to the transposase IS21/IS408/IS1162 family.</text>
</comment>
<dbReference type="InterPro" id="IPR012337">
    <property type="entry name" value="RNaseH-like_sf"/>
</dbReference>
<dbReference type="Gene3D" id="3.30.420.10">
    <property type="entry name" value="Ribonuclease H-like superfamily/Ribonuclease H"/>
    <property type="match status" value="1"/>
</dbReference>
<keyword evidence="5" id="KW-1185">Reference proteome</keyword>
<feature type="compositionally biased region" description="Low complexity" evidence="2">
    <location>
        <begin position="509"/>
        <end position="523"/>
    </location>
</feature>
<protein>
    <submittedName>
        <fullName evidence="4">IS21 family transposase</fullName>
    </submittedName>
</protein>
<dbReference type="RefSeq" id="WP_013676871.1">
    <property type="nucleotide sequence ID" value="NZ_JBHTMB010000376.1"/>
</dbReference>
<sequence>MKRSEEIVEILEAYDLTGSYRAAAELAGCDHHTVARYVALRAAGEPVVAREHRARPIDAYLAKIEELVARSNGRVRADIVHERIVAMGFTGGERTTRRAVAETKARLRAGQRRVLRPWVPEPGLWLQWDWAEGPRIGGRRTNLWCAWLAWSRFRVVLAVWDRTLPTIVACLDTTLRRLGGVPTYALTDNERTVSVDHVAGVPVRNPEIVHVARHYGMTIRTCVPADPQTKGGSEATVRISKADLVPTEVNLAEEYRVFGQLEAACRDWCEKVNTRPHRETRRPPVEMLAEERLRLHPLPSTPFTVAFGTTRRVNWDATVSVEGVRYSVPHELVDTRVWVRFHGDDLIVTAVGQDGPVQVARHGRSSPGSPVIDDAHYPPRSGAAIAHGERTPRATSAAEAAFLALGPGAAAWLVEAAAAGARGVRRKMTEAVALAKLHPPGQVDQALGTAAIAGRFAENDLLRILAHQAGETVAKPATQAGETHSLQPGTAAWSGFGLTPGPEPDPDPGTESGTESGPGSAGPRPTEEPA</sequence>
<reference evidence="5" key="1">
    <citation type="journal article" date="2019" name="Int. J. Syst. Evol. Microbiol.">
        <title>The Global Catalogue of Microorganisms (GCM) 10K type strain sequencing project: providing services to taxonomists for standard genome sequencing and annotation.</title>
        <authorList>
            <consortium name="The Broad Institute Genomics Platform"/>
            <consortium name="The Broad Institute Genome Sequencing Center for Infectious Disease"/>
            <person name="Wu L."/>
            <person name="Ma J."/>
        </authorList>
    </citation>
    <scope>NUCLEOTIDE SEQUENCE [LARGE SCALE GENOMIC DNA]</scope>
    <source>
        <strain evidence="5">CCUG 49018</strain>
    </source>
</reference>
<dbReference type="Proteomes" id="UP001597182">
    <property type="component" value="Unassembled WGS sequence"/>
</dbReference>
<dbReference type="Pfam" id="PF22483">
    <property type="entry name" value="Mu-transpos_C_2"/>
    <property type="match status" value="1"/>
</dbReference>
<gene>
    <name evidence="4" type="primary">istA</name>
    <name evidence="4" type="ORF">ACFQ34_33695</name>
</gene>